<evidence type="ECO:0000313" key="10">
    <source>
        <dbReference type="Proteomes" id="UP000654401"/>
    </source>
</evidence>
<evidence type="ECO:0000256" key="7">
    <source>
        <dbReference type="ARBA" id="ARBA00023014"/>
    </source>
</evidence>
<comment type="caution">
    <text evidence="9">The sequence shown here is derived from an EMBL/GenBank/DDBJ whole genome shotgun (WGS) entry which is preliminary data.</text>
</comment>
<dbReference type="GO" id="GO:0006006">
    <property type="term" value="P:glucose metabolic process"/>
    <property type="evidence" value="ECO:0007669"/>
    <property type="project" value="UniProtKB-KW"/>
</dbReference>
<dbReference type="SFLD" id="SFLDG01111">
    <property type="entry name" value="Uncharacterised_Radical_SAM_Su"/>
    <property type="match status" value="1"/>
</dbReference>
<accession>A0A8J6P959</accession>
<dbReference type="Gene3D" id="3.20.20.70">
    <property type="entry name" value="Aldolase class I"/>
    <property type="match status" value="1"/>
</dbReference>
<evidence type="ECO:0000256" key="4">
    <source>
        <dbReference type="ARBA" id="ARBA00022691"/>
    </source>
</evidence>
<gene>
    <name evidence="9" type="ORF">H8D24_07080</name>
</gene>
<dbReference type="InterPro" id="IPR007197">
    <property type="entry name" value="rSAM"/>
</dbReference>
<feature type="domain" description="Radical SAM core" evidence="8">
    <location>
        <begin position="17"/>
        <end position="185"/>
    </location>
</feature>
<sequence length="200" mass="22047">MRSQTIAYQIKDSLYLSITDRCTLVCDFCPKTQGVMKVHEFDLTVDHRPEVEEVIGAIGDPSRYSQVVFCGFGEPTLRLRLLLEVAGWIKQHGGQTRINTDGLASLVHKRNVIPEMVGVIDELSVSMNGQNREVYNRHCQPQLGGAFEAMLDFLRRASGKIPLVTATAIDGLEGVDIEACQQLAQECGVGFRARALDVVG</sequence>
<dbReference type="EMBL" id="JACNFK010000034">
    <property type="protein sequence ID" value="MBC8520152.1"/>
    <property type="molecule type" value="Genomic_DNA"/>
</dbReference>
<comment type="cofactor">
    <cofactor evidence="1">
        <name>[4Fe-4S] cluster</name>
        <dbReference type="ChEBI" id="CHEBI:49883"/>
    </cofactor>
</comment>
<reference evidence="9 10" key="1">
    <citation type="submission" date="2020-08" db="EMBL/GenBank/DDBJ databases">
        <title>Bridging the membrane lipid divide: bacteria of the FCB group superphylum have the potential to synthesize archaeal ether lipids.</title>
        <authorList>
            <person name="Villanueva L."/>
            <person name="Von Meijenfeldt F.A.B."/>
            <person name="Westbye A.B."/>
            <person name="Yadav S."/>
            <person name="Hopmans E.C."/>
            <person name="Dutilh B.E."/>
            <person name="Sinninghe Damste J.S."/>
        </authorList>
    </citation>
    <scope>NUCLEOTIDE SEQUENCE [LARGE SCALE GENOMIC DNA]</scope>
    <source>
        <strain evidence="9">NIOZ-UU100</strain>
    </source>
</reference>
<dbReference type="InterPro" id="IPR013785">
    <property type="entry name" value="Aldolase_TIM"/>
</dbReference>
<evidence type="ECO:0000256" key="1">
    <source>
        <dbReference type="ARBA" id="ARBA00001966"/>
    </source>
</evidence>
<dbReference type="InterPro" id="IPR058240">
    <property type="entry name" value="rSAM_sf"/>
</dbReference>
<dbReference type="GO" id="GO:0003824">
    <property type="term" value="F:catalytic activity"/>
    <property type="evidence" value="ECO:0007669"/>
    <property type="project" value="InterPro"/>
</dbReference>
<keyword evidence="2" id="KW-0004">4Fe-4S</keyword>
<dbReference type="Proteomes" id="UP000654401">
    <property type="component" value="Unassembled WGS sequence"/>
</dbReference>
<dbReference type="AlphaFoldDB" id="A0A8J6P959"/>
<dbReference type="PANTHER" id="PTHR30352:SF5">
    <property type="entry name" value="PYRUVATE FORMATE-LYASE 1-ACTIVATING ENZYME"/>
    <property type="match status" value="1"/>
</dbReference>
<keyword evidence="6" id="KW-0408">Iron</keyword>
<dbReference type="InterPro" id="IPR023821">
    <property type="entry name" value="rSAM_TatD-assoc"/>
</dbReference>
<dbReference type="CDD" id="cd01335">
    <property type="entry name" value="Radical_SAM"/>
    <property type="match status" value="1"/>
</dbReference>
<dbReference type="PANTHER" id="PTHR30352">
    <property type="entry name" value="PYRUVATE FORMATE-LYASE-ACTIVATING ENZYME"/>
    <property type="match status" value="1"/>
</dbReference>
<evidence type="ECO:0000256" key="2">
    <source>
        <dbReference type="ARBA" id="ARBA00022485"/>
    </source>
</evidence>
<evidence type="ECO:0000256" key="3">
    <source>
        <dbReference type="ARBA" id="ARBA00022526"/>
    </source>
</evidence>
<dbReference type="GO" id="GO:0051539">
    <property type="term" value="F:4 iron, 4 sulfur cluster binding"/>
    <property type="evidence" value="ECO:0007669"/>
    <property type="project" value="UniProtKB-KW"/>
</dbReference>
<evidence type="ECO:0000256" key="5">
    <source>
        <dbReference type="ARBA" id="ARBA00022723"/>
    </source>
</evidence>
<protein>
    <submittedName>
        <fullName evidence="9">Radical SAM protein</fullName>
    </submittedName>
</protein>
<evidence type="ECO:0000313" key="9">
    <source>
        <dbReference type="EMBL" id="MBC8520152.1"/>
    </source>
</evidence>
<proteinExistence type="predicted"/>
<keyword evidence="4" id="KW-0949">S-adenosyl-L-methionine</keyword>
<organism evidence="9 10">
    <name type="scientific">Candidatus Thiopontia autotrophica</name>
    <dbReference type="NCBI Taxonomy" id="2841688"/>
    <lineage>
        <taxon>Bacteria</taxon>
        <taxon>Pseudomonadati</taxon>
        <taxon>Pseudomonadota</taxon>
        <taxon>Gammaproteobacteria</taxon>
        <taxon>Candidatus Thiopontia</taxon>
    </lineage>
</organism>
<keyword evidence="7" id="KW-0411">Iron-sulfur</keyword>
<dbReference type="Pfam" id="PF04055">
    <property type="entry name" value="Radical_SAM"/>
    <property type="match status" value="1"/>
</dbReference>
<evidence type="ECO:0000256" key="6">
    <source>
        <dbReference type="ARBA" id="ARBA00023004"/>
    </source>
</evidence>
<name>A0A8J6P959_9GAMM</name>
<evidence type="ECO:0000259" key="8">
    <source>
        <dbReference type="Pfam" id="PF04055"/>
    </source>
</evidence>
<keyword evidence="3" id="KW-0119">Carbohydrate metabolism</keyword>
<dbReference type="InterPro" id="IPR034457">
    <property type="entry name" value="Organic_radical-activating"/>
</dbReference>
<dbReference type="SUPFAM" id="SSF102114">
    <property type="entry name" value="Radical SAM enzymes"/>
    <property type="match status" value="1"/>
</dbReference>
<keyword evidence="3" id="KW-0313">Glucose metabolism</keyword>
<dbReference type="SFLD" id="SFLDS00029">
    <property type="entry name" value="Radical_SAM"/>
    <property type="match status" value="1"/>
</dbReference>
<dbReference type="NCBIfam" id="TIGR04038">
    <property type="entry name" value="tatD_link_rSAM"/>
    <property type="match status" value="1"/>
</dbReference>
<dbReference type="GO" id="GO:0046872">
    <property type="term" value="F:metal ion binding"/>
    <property type="evidence" value="ECO:0007669"/>
    <property type="project" value="UniProtKB-KW"/>
</dbReference>
<keyword evidence="5" id="KW-0479">Metal-binding</keyword>